<evidence type="ECO:0000256" key="1">
    <source>
        <dbReference type="ARBA" id="ARBA00004123"/>
    </source>
</evidence>
<proteinExistence type="predicted"/>
<dbReference type="PANTHER" id="PTHR19303:SF73">
    <property type="entry name" value="PROTEIN PDC2"/>
    <property type="match status" value="1"/>
</dbReference>
<evidence type="ECO:0000256" key="2">
    <source>
        <dbReference type="ARBA" id="ARBA00023125"/>
    </source>
</evidence>
<comment type="caution">
    <text evidence="4">The sequence shown here is derived from an EMBL/GenBank/DDBJ whole genome shotgun (WGS) entry which is preliminary data.</text>
</comment>
<dbReference type="SUPFAM" id="SSF46689">
    <property type="entry name" value="Homeodomain-like"/>
    <property type="match status" value="1"/>
</dbReference>
<dbReference type="InterPro" id="IPR004875">
    <property type="entry name" value="DDE_SF_endonuclease_dom"/>
</dbReference>
<keyword evidence="5" id="KW-1185">Reference proteome</keyword>
<protein>
    <recommendedName>
        <fullName evidence="3">HTH CENPB-type domain-containing protein</fullName>
    </recommendedName>
</protein>
<feature type="domain" description="HTH CENPB-type" evidence="3">
    <location>
        <begin position="1"/>
        <end position="55"/>
    </location>
</feature>
<evidence type="ECO:0000259" key="3">
    <source>
        <dbReference type="PROSITE" id="PS51253"/>
    </source>
</evidence>
<keyword evidence="2" id="KW-0238">DNA-binding</keyword>
<sequence>MRQWKPICEANIPISDPLIQHKADYLALRLGIPNFKFSNGWLQRFKERNNLIAKVVCQMVNKIGTTHSVERKIFLLLDRCAAHSAVGLELLQVTLLCVPANTTSFLQPLDQGIIQCVKNYKTRQLELKEETNLRWNILNAMQYVWMAWNKVTTPTIANCFRKAGIGAGEEDTDGIIFRNICSFWSSFVQVDDEAPVVEELMCVDIQSSAGTFEETKEDNTQDNYCALLPTKDATLENVLLNIDVDKETLLEVDEQCKLKLTRF</sequence>
<dbReference type="Pfam" id="PF03221">
    <property type="entry name" value="HTH_Tnp_Tc5"/>
    <property type="match status" value="1"/>
</dbReference>
<gene>
    <name evidence="4" type="ORF">PR048_031862</name>
</gene>
<dbReference type="Gene3D" id="1.10.10.60">
    <property type="entry name" value="Homeodomain-like"/>
    <property type="match status" value="1"/>
</dbReference>
<comment type="subcellular location">
    <subcellularLocation>
        <location evidence="1">Nucleus</location>
    </subcellularLocation>
</comment>
<dbReference type="PANTHER" id="PTHR19303">
    <property type="entry name" value="TRANSPOSON"/>
    <property type="match status" value="1"/>
</dbReference>
<name>A0ABQ9G729_9NEOP</name>
<dbReference type="EMBL" id="JARBHB010000015">
    <property type="protein sequence ID" value="KAJ8868053.1"/>
    <property type="molecule type" value="Genomic_DNA"/>
</dbReference>
<evidence type="ECO:0000313" key="4">
    <source>
        <dbReference type="EMBL" id="KAJ8868053.1"/>
    </source>
</evidence>
<dbReference type="PROSITE" id="PS51253">
    <property type="entry name" value="HTH_CENPB"/>
    <property type="match status" value="1"/>
</dbReference>
<dbReference type="InterPro" id="IPR006600">
    <property type="entry name" value="HTH_CenpB_DNA-bd_dom"/>
</dbReference>
<organism evidence="4 5">
    <name type="scientific">Dryococelus australis</name>
    <dbReference type="NCBI Taxonomy" id="614101"/>
    <lineage>
        <taxon>Eukaryota</taxon>
        <taxon>Metazoa</taxon>
        <taxon>Ecdysozoa</taxon>
        <taxon>Arthropoda</taxon>
        <taxon>Hexapoda</taxon>
        <taxon>Insecta</taxon>
        <taxon>Pterygota</taxon>
        <taxon>Neoptera</taxon>
        <taxon>Polyneoptera</taxon>
        <taxon>Phasmatodea</taxon>
        <taxon>Verophasmatodea</taxon>
        <taxon>Anareolatae</taxon>
        <taxon>Phasmatidae</taxon>
        <taxon>Eurycanthinae</taxon>
        <taxon>Dryococelus</taxon>
    </lineage>
</organism>
<accession>A0ABQ9G729</accession>
<dbReference type="InterPro" id="IPR009057">
    <property type="entry name" value="Homeodomain-like_sf"/>
</dbReference>
<evidence type="ECO:0000313" key="5">
    <source>
        <dbReference type="Proteomes" id="UP001159363"/>
    </source>
</evidence>
<reference evidence="4 5" key="1">
    <citation type="submission" date="2023-02" db="EMBL/GenBank/DDBJ databases">
        <title>LHISI_Scaffold_Assembly.</title>
        <authorList>
            <person name="Stuart O.P."/>
            <person name="Cleave R."/>
            <person name="Magrath M.J.L."/>
            <person name="Mikheyev A.S."/>
        </authorList>
    </citation>
    <scope>NUCLEOTIDE SEQUENCE [LARGE SCALE GENOMIC DNA]</scope>
    <source>
        <strain evidence="4">Daus_M_001</strain>
        <tissue evidence="4">Leg muscle</tissue>
    </source>
</reference>
<dbReference type="Proteomes" id="UP001159363">
    <property type="component" value="Chromosome 14"/>
</dbReference>
<dbReference type="InterPro" id="IPR050863">
    <property type="entry name" value="CenT-Element_Derived"/>
</dbReference>
<dbReference type="SMART" id="SM00674">
    <property type="entry name" value="CENPB"/>
    <property type="match status" value="1"/>
</dbReference>
<dbReference type="Pfam" id="PF03184">
    <property type="entry name" value="DDE_1"/>
    <property type="match status" value="1"/>
</dbReference>